<protein>
    <submittedName>
        <fullName evidence="4">Cystathionine gamma-lyase</fullName>
        <ecNumber evidence="4">4.4.1.1</ecNumber>
    </submittedName>
</protein>
<keyword evidence="3" id="KW-0663">Pyridoxal phosphate</keyword>
<evidence type="ECO:0000256" key="3">
    <source>
        <dbReference type="ARBA" id="ARBA00022898"/>
    </source>
</evidence>
<dbReference type="InterPro" id="IPR015422">
    <property type="entry name" value="PyrdxlP-dep_Trfase_small"/>
</dbReference>
<dbReference type="EC" id="4.4.1.1" evidence="4"/>
<dbReference type="GO" id="GO:0003962">
    <property type="term" value="F:cystathionine gamma-synthase activity"/>
    <property type="evidence" value="ECO:0007669"/>
    <property type="project" value="TreeGrafter"/>
</dbReference>
<dbReference type="AlphaFoldDB" id="A0A3B1D2Y9"/>
<dbReference type="GO" id="GO:0004123">
    <property type="term" value="F:cystathionine gamma-lyase activity"/>
    <property type="evidence" value="ECO:0007669"/>
    <property type="project" value="TreeGrafter"/>
</dbReference>
<dbReference type="EMBL" id="UOGJ01000028">
    <property type="protein sequence ID" value="VAX35092.1"/>
    <property type="molecule type" value="Genomic_DNA"/>
</dbReference>
<dbReference type="Gene3D" id="3.40.640.10">
    <property type="entry name" value="Type I PLP-dependent aspartate aminotransferase-like (Major domain)"/>
    <property type="match status" value="1"/>
</dbReference>
<dbReference type="GO" id="GO:0019343">
    <property type="term" value="P:cysteine biosynthetic process via cystathionine"/>
    <property type="evidence" value="ECO:0007669"/>
    <property type="project" value="TreeGrafter"/>
</dbReference>
<dbReference type="PIRSF" id="PIRSF001434">
    <property type="entry name" value="CGS"/>
    <property type="match status" value="1"/>
</dbReference>
<dbReference type="Pfam" id="PF01053">
    <property type="entry name" value="Cys_Met_Meta_PP"/>
    <property type="match status" value="1"/>
</dbReference>
<name>A0A3B1D2Y9_9ZZZZ</name>
<accession>A0A3B1D2Y9</accession>
<dbReference type="GO" id="GO:0019346">
    <property type="term" value="P:transsulfuration"/>
    <property type="evidence" value="ECO:0007669"/>
    <property type="project" value="InterPro"/>
</dbReference>
<dbReference type="PANTHER" id="PTHR11808">
    <property type="entry name" value="TRANS-SULFURATION ENZYME FAMILY MEMBER"/>
    <property type="match status" value="1"/>
</dbReference>
<keyword evidence="4" id="KW-0456">Lyase</keyword>
<comment type="cofactor">
    <cofactor evidence="1">
        <name>pyridoxal 5'-phosphate</name>
        <dbReference type="ChEBI" id="CHEBI:597326"/>
    </cofactor>
</comment>
<dbReference type="InterPro" id="IPR015421">
    <property type="entry name" value="PyrdxlP-dep_Trfase_major"/>
</dbReference>
<dbReference type="CDD" id="cd00614">
    <property type="entry name" value="CGS_like"/>
    <property type="match status" value="1"/>
</dbReference>
<sequence length="380" mass="41891">MKFSTKAIHIGQEPDKETGAVIPPIYMTSTYAQEAPNKHKGYDYTRAGNPNFTNLEATLASLEQGKVATVFSSGIGATTAIVSSLSKDDKVVIANDLYGGTYRLFSRVFKQFGIDFSTVDTQDLDAVEAKLKTNPKLLFLESPTNPLLRISDIEAITTMAKKHNVLTVVDNTFATPYFQNPLNLGADFVMHSTTKYIGGHSDVIGGVVITNHEEWKEKLDFARMAIGLNPSPFDNWLTTKGLKTMGIRMERHFANATKVAAYFDNHPKVKKVYYPGLSSHPNHEIAKKQMSGYSGIVSVEFDLSFEDSMKLVASFKLFTLAESLGGVESLVDHPASMTHASIPKEEREKNGLSDGLIRFSCGIEDIEDLIADLDSVLKQY</sequence>
<evidence type="ECO:0000256" key="1">
    <source>
        <dbReference type="ARBA" id="ARBA00001933"/>
    </source>
</evidence>
<evidence type="ECO:0000256" key="2">
    <source>
        <dbReference type="ARBA" id="ARBA00009077"/>
    </source>
</evidence>
<dbReference type="InterPro" id="IPR000277">
    <property type="entry name" value="Cys/Met-Metab_PyrdxlP-dep_enz"/>
</dbReference>
<evidence type="ECO:0000313" key="4">
    <source>
        <dbReference type="EMBL" id="VAX35092.1"/>
    </source>
</evidence>
<dbReference type="FunFam" id="3.40.640.10:FF:000009">
    <property type="entry name" value="Cystathionine gamma-synthase homolog"/>
    <property type="match status" value="1"/>
</dbReference>
<dbReference type="SUPFAM" id="SSF53383">
    <property type="entry name" value="PLP-dependent transferases"/>
    <property type="match status" value="1"/>
</dbReference>
<dbReference type="FunFam" id="3.90.1150.10:FF:000008">
    <property type="entry name" value="Cystathionine gamma-synthase"/>
    <property type="match status" value="1"/>
</dbReference>
<proteinExistence type="inferred from homology"/>
<comment type="similarity">
    <text evidence="2">Belongs to the trans-sulfuration enzymes family.</text>
</comment>
<dbReference type="InterPro" id="IPR015424">
    <property type="entry name" value="PyrdxlP-dep_Trfase"/>
</dbReference>
<dbReference type="GO" id="GO:0030170">
    <property type="term" value="F:pyridoxal phosphate binding"/>
    <property type="evidence" value="ECO:0007669"/>
    <property type="project" value="InterPro"/>
</dbReference>
<dbReference type="Gene3D" id="3.90.1150.10">
    <property type="entry name" value="Aspartate Aminotransferase, domain 1"/>
    <property type="match status" value="1"/>
</dbReference>
<organism evidence="4">
    <name type="scientific">hydrothermal vent metagenome</name>
    <dbReference type="NCBI Taxonomy" id="652676"/>
    <lineage>
        <taxon>unclassified sequences</taxon>
        <taxon>metagenomes</taxon>
        <taxon>ecological metagenomes</taxon>
    </lineage>
</organism>
<dbReference type="PROSITE" id="PS00868">
    <property type="entry name" value="CYS_MET_METAB_PP"/>
    <property type="match status" value="1"/>
</dbReference>
<dbReference type="PANTHER" id="PTHR11808:SF15">
    <property type="entry name" value="CYSTATHIONINE GAMMA-LYASE"/>
    <property type="match status" value="1"/>
</dbReference>
<dbReference type="GO" id="GO:0005737">
    <property type="term" value="C:cytoplasm"/>
    <property type="evidence" value="ECO:0007669"/>
    <property type="project" value="TreeGrafter"/>
</dbReference>
<gene>
    <name evidence="4" type="ORF">MNBD_UNCLBAC01-2165</name>
</gene>
<reference evidence="4" key="1">
    <citation type="submission" date="2018-06" db="EMBL/GenBank/DDBJ databases">
        <authorList>
            <person name="Zhirakovskaya E."/>
        </authorList>
    </citation>
    <scope>NUCLEOTIDE SEQUENCE</scope>
</reference>
<dbReference type="InterPro" id="IPR054542">
    <property type="entry name" value="Cys_met_metab_PP"/>
</dbReference>